<evidence type="ECO:0000259" key="3">
    <source>
        <dbReference type="PROSITE" id="PS51186"/>
    </source>
</evidence>
<dbReference type="InterPro" id="IPR016181">
    <property type="entry name" value="Acyl_CoA_acyltransferase"/>
</dbReference>
<dbReference type="PANTHER" id="PTHR43877:SF1">
    <property type="entry name" value="ACETYLTRANSFERASE"/>
    <property type="match status" value="1"/>
</dbReference>
<feature type="domain" description="N-acetyltransferase" evidence="3">
    <location>
        <begin position="130"/>
        <end position="302"/>
    </location>
</feature>
<keyword evidence="5" id="KW-1185">Reference proteome</keyword>
<evidence type="ECO:0000313" key="4">
    <source>
        <dbReference type="EMBL" id="CAE7409387.1"/>
    </source>
</evidence>
<accession>A0A812QYI0</accession>
<dbReference type="AlphaFoldDB" id="A0A812QYI0"/>
<dbReference type="Proteomes" id="UP000604046">
    <property type="component" value="Unassembled WGS sequence"/>
</dbReference>
<evidence type="ECO:0000313" key="5">
    <source>
        <dbReference type="Proteomes" id="UP000604046"/>
    </source>
</evidence>
<gene>
    <name evidence="4" type="ORF">SNAT2548_LOCUS22262</name>
</gene>
<dbReference type="PANTHER" id="PTHR43877">
    <property type="entry name" value="AMINOALKYLPHOSPHONATE N-ACETYLTRANSFERASE-RELATED-RELATED"/>
    <property type="match status" value="1"/>
</dbReference>
<name>A0A812QYI0_9DINO</name>
<comment type="caution">
    <text evidence="4">The sequence shown here is derived from an EMBL/GenBank/DDBJ whole genome shotgun (WGS) entry which is preliminary data.</text>
</comment>
<dbReference type="Pfam" id="PF00583">
    <property type="entry name" value="Acetyltransf_1"/>
    <property type="match status" value="1"/>
</dbReference>
<dbReference type="SUPFAM" id="SSF55729">
    <property type="entry name" value="Acyl-CoA N-acyltransferases (Nat)"/>
    <property type="match status" value="1"/>
</dbReference>
<keyword evidence="1" id="KW-0808">Transferase</keyword>
<organism evidence="4 5">
    <name type="scientific">Symbiodinium natans</name>
    <dbReference type="NCBI Taxonomy" id="878477"/>
    <lineage>
        <taxon>Eukaryota</taxon>
        <taxon>Sar</taxon>
        <taxon>Alveolata</taxon>
        <taxon>Dinophyceae</taxon>
        <taxon>Suessiales</taxon>
        <taxon>Symbiodiniaceae</taxon>
        <taxon>Symbiodinium</taxon>
    </lineage>
</organism>
<keyword evidence="2" id="KW-0012">Acyltransferase</keyword>
<dbReference type="GO" id="GO:0016747">
    <property type="term" value="F:acyltransferase activity, transferring groups other than amino-acyl groups"/>
    <property type="evidence" value="ECO:0007669"/>
    <property type="project" value="InterPro"/>
</dbReference>
<dbReference type="CDD" id="cd04301">
    <property type="entry name" value="NAT_SF"/>
    <property type="match status" value="1"/>
</dbReference>
<dbReference type="OrthoDB" id="9975416at2759"/>
<dbReference type="Gene3D" id="3.40.630.30">
    <property type="match status" value="1"/>
</dbReference>
<proteinExistence type="predicted"/>
<protein>
    <recommendedName>
        <fullName evidence="3">N-acetyltransferase domain-containing protein</fullName>
    </recommendedName>
</protein>
<dbReference type="EMBL" id="CAJNDS010002282">
    <property type="protein sequence ID" value="CAE7409387.1"/>
    <property type="molecule type" value="Genomic_DNA"/>
</dbReference>
<dbReference type="PROSITE" id="PS51186">
    <property type="entry name" value="GNAT"/>
    <property type="match status" value="1"/>
</dbReference>
<reference evidence="4" key="1">
    <citation type="submission" date="2021-02" db="EMBL/GenBank/DDBJ databases">
        <authorList>
            <person name="Dougan E. K."/>
            <person name="Rhodes N."/>
            <person name="Thang M."/>
            <person name="Chan C."/>
        </authorList>
    </citation>
    <scope>NUCLEOTIDE SEQUENCE</scope>
</reference>
<dbReference type="InterPro" id="IPR000182">
    <property type="entry name" value="GNAT_dom"/>
</dbReference>
<evidence type="ECO:0000256" key="2">
    <source>
        <dbReference type="ARBA" id="ARBA00023315"/>
    </source>
</evidence>
<evidence type="ECO:0000256" key="1">
    <source>
        <dbReference type="ARBA" id="ARBA00022679"/>
    </source>
</evidence>
<sequence>MKPTISDSEATGLKTSLMGQNDSKDWSKGWSYDSVTFRTDVFWDFSGVAAGWVEARLAKSADKDQPESAEHEVALPDLSEELRRKNPHWRLIRLVLHAAGPDPVGAKRYPVAIFSVDPRLPFPTEPSKDVTVSVATEEDRVAWQRLFVEYRASQIPPGSPPYAPDEVAADAVWGMSCFHGRPLDAGTADILLARAEDGTLLGAATLVRLPKPPSSPSSTATGVGEGSLRGFLSDLFVDPRTHGKGVGRALMAKVLATCNDAGLLELCWYCLQSNEQAMSFYARLGFLPTPATVWQYPENDGT</sequence>
<dbReference type="InterPro" id="IPR050832">
    <property type="entry name" value="Bact_Acetyltransf"/>
</dbReference>